<reference evidence="1" key="1">
    <citation type="submission" date="2014-09" db="EMBL/GenBank/DDBJ databases">
        <authorList>
            <person name="Magalhaes I.L.F."/>
            <person name="Oliveira U."/>
            <person name="Santos F.R."/>
            <person name="Vidigal T.H.D.A."/>
            <person name="Brescovit A.D."/>
            <person name="Santos A.J."/>
        </authorList>
    </citation>
    <scope>NUCLEOTIDE SEQUENCE</scope>
    <source>
        <tissue evidence="1">Shoot tissue taken approximately 20 cm above the soil surface</tissue>
    </source>
</reference>
<proteinExistence type="predicted"/>
<dbReference type="AlphaFoldDB" id="A0A0A9BM79"/>
<sequence>MFLLNWGIARVVMEDADHLMFYVGPLSQAFLADNFEESPECRCNRSGGDGNEGGVGVAAMQDPAVGYVQ</sequence>
<reference evidence="1" key="2">
    <citation type="journal article" date="2015" name="Data Brief">
        <title>Shoot transcriptome of the giant reed, Arundo donax.</title>
        <authorList>
            <person name="Barrero R.A."/>
            <person name="Guerrero F.D."/>
            <person name="Moolhuijzen P."/>
            <person name="Goolsby J.A."/>
            <person name="Tidwell J."/>
            <person name="Bellgard S.E."/>
            <person name="Bellgard M.I."/>
        </authorList>
    </citation>
    <scope>NUCLEOTIDE SEQUENCE</scope>
    <source>
        <tissue evidence="1">Shoot tissue taken approximately 20 cm above the soil surface</tissue>
    </source>
</reference>
<protein>
    <submittedName>
        <fullName evidence="1">Uncharacterized protein</fullName>
    </submittedName>
</protein>
<name>A0A0A9BM79_ARUDO</name>
<accession>A0A0A9BM79</accession>
<evidence type="ECO:0000313" key="1">
    <source>
        <dbReference type="EMBL" id="JAD65049.1"/>
    </source>
</evidence>
<dbReference type="EMBL" id="GBRH01232846">
    <property type="protein sequence ID" value="JAD65049.1"/>
    <property type="molecule type" value="Transcribed_RNA"/>
</dbReference>
<organism evidence="1">
    <name type="scientific">Arundo donax</name>
    <name type="common">Giant reed</name>
    <name type="synonym">Donax arundinaceus</name>
    <dbReference type="NCBI Taxonomy" id="35708"/>
    <lineage>
        <taxon>Eukaryota</taxon>
        <taxon>Viridiplantae</taxon>
        <taxon>Streptophyta</taxon>
        <taxon>Embryophyta</taxon>
        <taxon>Tracheophyta</taxon>
        <taxon>Spermatophyta</taxon>
        <taxon>Magnoliopsida</taxon>
        <taxon>Liliopsida</taxon>
        <taxon>Poales</taxon>
        <taxon>Poaceae</taxon>
        <taxon>PACMAD clade</taxon>
        <taxon>Arundinoideae</taxon>
        <taxon>Arundineae</taxon>
        <taxon>Arundo</taxon>
    </lineage>
</organism>